<proteinExistence type="predicted"/>
<comment type="caution">
    <text evidence="2">The sequence shown here is derived from an EMBL/GenBank/DDBJ whole genome shotgun (WGS) entry which is preliminary data.</text>
</comment>
<sequence length="109" mass="11610">MALAIRGFILGAPKPNTLQIPSCKSYQQKAMTMLQTQHHGLKHSRKISHSLITCVEKQSLGTGSGPKINQTTSSEQKDSDLSSSNSERTGKKSKGSGEANATPKKTVAS</sequence>
<organism evidence="2 3">
    <name type="scientific">Rosa chinensis</name>
    <name type="common">China rose</name>
    <dbReference type="NCBI Taxonomy" id="74649"/>
    <lineage>
        <taxon>Eukaryota</taxon>
        <taxon>Viridiplantae</taxon>
        <taxon>Streptophyta</taxon>
        <taxon>Embryophyta</taxon>
        <taxon>Tracheophyta</taxon>
        <taxon>Spermatophyta</taxon>
        <taxon>Magnoliopsida</taxon>
        <taxon>eudicotyledons</taxon>
        <taxon>Gunneridae</taxon>
        <taxon>Pentapetalae</taxon>
        <taxon>rosids</taxon>
        <taxon>fabids</taxon>
        <taxon>Rosales</taxon>
        <taxon>Rosaceae</taxon>
        <taxon>Rosoideae</taxon>
        <taxon>Rosoideae incertae sedis</taxon>
        <taxon>Rosa</taxon>
    </lineage>
</organism>
<gene>
    <name evidence="2" type="ORF">RchiOBHm_Chr5g0030081</name>
</gene>
<dbReference type="AlphaFoldDB" id="A0A2P6Q9X2"/>
<evidence type="ECO:0000313" key="3">
    <source>
        <dbReference type="Proteomes" id="UP000238479"/>
    </source>
</evidence>
<protein>
    <submittedName>
        <fullName evidence="2">Uncharacterized protein</fullName>
    </submittedName>
</protein>
<dbReference type="OMA" id="DRMHARN"/>
<accession>A0A2P6Q9X2</accession>
<evidence type="ECO:0000313" key="2">
    <source>
        <dbReference type="EMBL" id="PRQ30944.1"/>
    </source>
</evidence>
<keyword evidence="3" id="KW-1185">Reference proteome</keyword>
<name>A0A2P6Q9X2_ROSCH</name>
<evidence type="ECO:0000256" key="1">
    <source>
        <dbReference type="SAM" id="MobiDB-lite"/>
    </source>
</evidence>
<dbReference type="Gramene" id="PRQ30944">
    <property type="protein sequence ID" value="PRQ30944"/>
    <property type="gene ID" value="RchiOBHm_Chr5g0030081"/>
</dbReference>
<reference evidence="2 3" key="1">
    <citation type="journal article" date="2018" name="Nat. Genet.">
        <title>The Rosa genome provides new insights in the design of modern roses.</title>
        <authorList>
            <person name="Bendahmane M."/>
        </authorList>
    </citation>
    <scope>NUCLEOTIDE SEQUENCE [LARGE SCALE GENOMIC DNA]</scope>
    <source>
        <strain evidence="3">cv. Old Blush</strain>
    </source>
</reference>
<feature type="region of interest" description="Disordered" evidence="1">
    <location>
        <begin position="58"/>
        <end position="109"/>
    </location>
</feature>
<dbReference type="Proteomes" id="UP000238479">
    <property type="component" value="Chromosome 5"/>
</dbReference>
<dbReference type="OrthoDB" id="1166123at2759"/>
<dbReference type="EMBL" id="PDCK01000043">
    <property type="protein sequence ID" value="PRQ30944.1"/>
    <property type="molecule type" value="Genomic_DNA"/>
</dbReference>